<dbReference type="PANTHER" id="PTHR36934:SF1">
    <property type="entry name" value="THIOESTERASE DOMAIN-CONTAINING PROTEIN"/>
    <property type="match status" value="1"/>
</dbReference>
<protein>
    <submittedName>
        <fullName evidence="2">Unannotated protein</fullName>
    </submittedName>
</protein>
<dbReference type="InterPro" id="IPR025540">
    <property type="entry name" value="FlK"/>
</dbReference>
<dbReference type="Pfam" id="PF22636">
    <property type="entry name" value="FlK"/>
    <property type="match status" value="1"/>
</dbReference>
<accession>A0A6J7IN42</accession>
<proteinExistence type="predicted"/>
<dbReference type="SUPFAM" id="SSF54637">
    <property type="entry name" value="Thioesterase/thiol ester dehydrase-isomerase"/>
    <property type="match status" value="1"/>
</dbReference>
<dbReference type="Gene3D" id="3.10.129.10">
    <property type="entry name" value="Hotdog Thioesterase"/>
    <property type="match status" value="1"/>
</dbReference>
<dbReference type="CDD" id="cd03440">
    <property type="entry name" value="hot_dog"/>
    <property type="match status" value="1"/>
</dbReference>
<feature type="domain" description="Fluoroacetyl-CoA-specific thioesterase-like" evidence="1">
    <location>
        <begin position="28"/>
        <end position="115"/>
    </location>
</feature>
<dbReference type="PANTHER" id="PTHR36934">
    <property type="entry name" value="BLR0278 PROTEIN"/>
    <property type="match status" value="1"/>
</dbReference>
<organism evidence="2">
    <name type="scientific">freshwater metagenome</name>
    <dbReference type="NCBI Taxonomy" id="449393"/>
    <lineage>
        <taxon>unclassified sequences</taxon>
        <taxon>metagenomes</taxon>
        <taxon>ecological metagenomes</taxon>
    </lineage>
</organism>
<gene>
    <name evidence="2" type="ORF">UFOPK3773_00308</name>
    <name evidence="3" type="ORF">UFOPK3992_00225</name>
</gene>
<reference evidence="2" key="1">
    <citation type="submission" date="2020-05" db="EMBL/GenBank/DDBJ databases">
        <authorList>
            <person name="Chiriac C."/>
            <person name="Salcher M."/>
            <person name="Ghai R."/>
            <person name="Kavagutti S V."/>
        </authorList>
    </citation>
    <scope>NUCLEOTIDE SEQUENCE</scope>
</reference>
<dbReference type="InterPro" id="IPR029069">
    <property type="entry name" value="HotDog_dom_sf"/>
</dbReference>
<dbReference type="AlphaFoldDB" id="A0A6J7IN42"/>
<sequence length="132" mass="14251">MIEDITVGTSGTLVKQIELQDCTERGDYRIFATPNLVLLLELTAIEALAPHLPETQSSVGTRVDIAHTAATLLGQTVTCTATVTEVDRRRIVFEITANDGIDDIVAGTHERFIIELDKFGTRLAEKAAALGS</sequence>
<name>A0A6J7IN42_9ZZZZ</name>
<evidence type="ECO:0000259" key="1">
    <source>
        <dbReference type="Pfam" id="PF22636"/>
    </source>
</evidence>
<evidence type="ECO:0000313" key="2">
    <source>
        <dbReference type="EMBL" id="CAB4932106.1"/>
    </source>
</evidence>
<dbReference type="PIRSF" id="PIRSF014972">
    <property type="entry name" value="FlK"/>
    <property type="match status" value="1"/>
</dbReference>
<evidence type="ECO:0000313" key="3">
    <source>
        <dbReference type="EMBL" id="CAB4993896.1"/>
    </source>
</evidence>
<dbReference type="EMBL" id="CAFBOZ010000019">
    <property type="protein sequence ID" value="CAB4993896.1"/>
    <property type="molecule type" value="Genomic_DNA"/>
</dbReference>
<dbReference type="InterPro" id="IPR054485">
    <property type="entry name" value="FlK-like_dom"/>
</dbReference>
<dbReference type="EMBL" id="CAFBNF010000018">
    <property type="protein sequence ID" value="CAB4932106.1"/>
    <property type="molecule type" value="Genomic_DNA"/>
</dbReference>